<comment type="similarity">
    <text evidence="1">Belongs to the peptidase C40 family.</text>
</comment>
<comment type="caution">
    <text evidence="6">The sequence shown here is derived from an EMBL/GenBank/DDBJ whole genome shotgun (WGS) entry which is preliminary data.</text>
</comment>
<dbReference type="Gene3D" id="3.90.1720.10">
    <property type="entry name" value="endopeptidase domain like (from Nostoc punctiforme)"/>
    <property type="match status" value="1"/>
</dbReference>
<dbReference type="GO" id="GO:0008234">
    <property type="term" value="F:cysteine-type peptidase activity"/>
    <property type="evidence" value="ECO:0007669"/>
    <property type="project" value="UniProtKB-KW"/>
</dbReference>
<keyword evidence="3" id="KW-0378">Hydrolase</keyword>
<evidence type="ECO:0000313" key="7">
    <source>
        <dbReference type="Proteomes" id="UP000251692"/>
    </source>
</evidence>
<evidence type="ECO:0000256" key="2">
    <source>
        <dbReference type="ARBA" id="ARBA00022670"/>
    </source>
</evidence>
<feature type="domain" description="NlpC/P60" evidence="5">
    <location>
        <begin position="52"/>
        <end position="181"/>
    </location>
</feature>
<dbReference type="Pfam" id="PF00877">
    <property type="entry name" value="NLPC_P60"/>
    <property type="match status" value="1"/>
</dbReference>
<protein>
    <submittedName>
        <fullName evidence="6">NlpC/P60 family protein</fullName>
    </submittedName>
</protein>
<dbReference type="RefSeq" id="WP_112306613.1">
    <property type="nucleotide sequence ID" value="NZ_QMDV01000004.1"/>
</dbReference>
<keyword evidence="7" id="KW-1185">Reference proteome</keyword>
<dbReference type="InterPro" id="IPR051202">
    <property type="entry name" value="Peptidase_C40"/>
</dbReference>
<dbReference type="AlphaFoldDB" id="A0A364RCF5"/>
<name>A0A364RCF5_9BACT</name>
<keyword evidence="4" id="KW-0788">Thiol protease</keyword>
<dbReference type="SUPFAM" id="SSF54001">
    <property type="entry name" value="Cysteine proteinases"/>
    <property type="match status" value="1"/>
</dbReference>
<proteinExistence type="inferred from homology"/>
<dbReference type="PANTHER" id="PTHR47053:SF1">
    <property type="entry name" value="MUREIN DD-ENDOPEPTIDASE MEPH-RELATED"/>
    <property type="match status" value="1"/>
</dbReference>
<gene>
    <name evidence="6" type="ORF">DP923_14715</name>
</gene>
<organism evidence="6 7">
    <name type="scientific">Pontibacter arcticus</name>
    <dbReference type="NCBI Taxonomy" id="2080288"/>
    <lineage>
        <taxon>Bacteria</taxon>
        <taxon>Pseudomonadati</taxon>
        <taxon>Bacteroidota</taxon>
        <taxon>Cytophagia</taxon>
        <taxon>Cytophagales</taxon>
        <taxon>Hymenobacteraceae</taxon>
        <taxon>Pontibacter</taxon>
    </lineage>
</organism>
<dbReference type="Proteomes" id="UP000251692">
    <property type="component" value="Unassembled WGS sequence"/>
</dbReference>
<dbReference type="PANTHER" id="PTHR47053">
    <property type="entry name" value="MUREIN DD-ENDOPEPTIDASE MEPH-RELATED"/>
    <property type="match status" value="1"/>
</dbReference>
<dbReference type="PROSITE" id="PS51935">
    <property type="entry name" value="NLPC_P60"/>
    <property type="match status" value="1"/>
</dbReference>
<dbReference type="GO" id="GO:0006508">
    <property type="term" value="P:proteolysis"/>
    <property type="evidence" value="ECO:0007669"/>
    <property type="project" value="UniProtKB-KW"/>
</dbReference>
<evidence type="ECO:0000259" key="5">
    <source>
        <dbReference type="PROSITE" id="PS51935"/>
    </source>
</evidence>
<evidence type="ECO:0000256" key="4">
    <source>
        <dbReference type="ARBA" id="ARBA00022807"/>
    </source>
</evidence>
<accession>A0A364RCF5</accession>
<keyword evidence="2" id="KW-0645">Protease</keyword>
<dbReference type="InterPro" id="IPR038765">
    <property type="entry name" value="Papain-like_cys_pep_sf"/>
</dbReference>
<reference evidence="6 7" key="2">
    <citation type="submission" date="2018-07" db="EMBL/GenBank/DDBJ databases">
        <title>Pontibacter sp. 2b14 genomic sequence and assembly.</title>
        <authorList>
            <person name="Du Z.-J."/>
        </authorList>
    </citation>
    <scope>NUCLEOTIDE SEQUENCE [LARGE SCALE GENOMIC DNA]</scope>
    <source>
        <strain evidence="6 7">2b14</strain>
    </source>
</reference>
<evidence type="ECO:0000313" key="6">
    <source>
        <dbReference type="EMBL" id="RAU81935.1"/>
    </source>
</evidence>
<reference evidence="6 7" key="1">
    <citation type="submission" date="2018-06" db="EMBL/GenBank/DDBJ databases">
        <authorList>
            <person name="Liu Z.-W."/>
        </authorList>
    </citation>
    <scope>NUCLEOTIDE SEQUENCE [LARGE SCALE GENOMIC DNA]</scope>
    <source>
        <strain evidence="6 7">2b14</strain>
    </source>
</reference>
<evidence type="ECO:0000256" key="3">
    <source>
        <dbReference type="ARBA" id="ARBA00022801"/>
    </source>
</evidence>
<dbReference type="OrthoDB" id="9807055at2"/>
<dbReference type="EMBL" id="QMDV01000004">
    <property type="protein sequence ID" value="RAU81935.1"/>
    <property type="molecule type" value="Genomic_DNA"/>
</dbReference>
<sequence>MKKIHLLILAPLLLLLVMAYARPIQFAAPEKYEITKTPAPETIEPVTLAPAADTAKELLTYAHTLLGTPYTYTGITPETGFDCSGFVTHVFASESIKVPHSSALQAKEGVSVTKAAAQAGDIIIFTGTNLSVRTPGHTGIILSTANDTISFIHSSSNGGVKISKVEGTRYNDRFLGIRRVL</sequence>
<evidence type="ECO:0000256" key="1">
    <source>
        <dbReference type="ARBA" id="ARBA00007074"/>
    </source>
</evidence>
<dbReference type="InterPro" id="IPR000064">
    <property type="entry name" value="NLP_P60_dom"/>
</dbReference>